<protein>
    <recommendedName>
        <fullName evidence="4">Secreted protein</fullName>
    </recommendedName>
</protein>
<name>A0ABY0GVF9_9PEZI</name>
<evidence type="ECO:0000313" key="3">
    <source>
        <dbReference type="Proteomes" id="UP000294003"/>
    </source>
</evidence>
<evidence type="ECO:0000256" key="1">
    <source>
        <dbReference type="SAM" id="SignalP"/>
    </source>
</evidence>
<reference evidence="2 3" key="1">
    <citation type="submission" date="2018-06" db="EMBL/GenBank/DDBJ databases">
        <title>Complete Genomes of Monosporascus.</title>
        <authorList>
            <person name="Robinson A.J."/>
            <person name="Natvig D.O."/>
        </authorList>
    </citation>
    <scope>NUCLEOTIDE SEQUENCE [LARGE SCALE GENOMIC DNA]</scope>
    <source>
        <strain evidence="2 3">CBS 609.92</strain>
    </source>
</reference>
<proteinExistence type="predicted"/>
<comment type="caution">
    <text evidence="2">The sequence shown here is derived from an EMBL/GenBank/DDBJ whole genome shotgun (WGS) entry which is preliminary data.</text>
</comment>
<keyword evidence="3" id="KW-1185">Reference proteome</keyword>
<organism evidence="2 3">
    <name type="scientific">Monosporascus cannonballus</name>
    <dbReference type="NCBI Taxonomy" id="155416"/>
    <lineage>
        <taxon>Eukaryota</taxon>
        <taxon>Fungi</taxon>
        <taxon>Dikarya</taxon>
        <taxon>Ascomycota</taxon>
        <taxon>Pezizomycotina</taxon>
        <taxon>Sordariomycetes</taxon>
        <taxon>Xylariomycetidae</taxon>
        <taxon>Xylariales</taxon>
        <taxon>Xylariales incertae sedis</taxon>
        <taxon>Monosporascus</taxon>
    </lineage>
</organism>
<keyword evidence="1" id="KW-0732">Signal</keyword>
<evidence type="ECO:0000313" key="2">
    <source>
        <dbReference type="EMBL" id="RYO78224.1"/>
    </source>
</evidence>
<sequence>MHPPISSVLLPLALALLRLISAQLTPNTILYTNCRFCEELSTCTSNHPFVHLDEGRAYQLEGPAERARVGRGHELHVASQRQGRHPAGQRRLQRLVLLYPPSPRLWAFDETVTCTYVCLKLCADSCAKVAKDPLE</sequence>
<dbReference type="EMBL" id="QJNS01000398">
    <property type="protein sequence ID" value="RYO78224.1"/>
    <property type="molecule type" value="Genomic_DNA"/>
</dbReference>
<feature type="chain" id="PRO_5045069935" description="Secreted protein" evidence="1">
    <location>
        <begin position="23"/>
        <end position="135"/>
    </location>
</feature>
<gene>
    <name evidence="2" type="ORF">DL762_008800</name>
</gene>
<feature type="signal peptide" evidence="1">
    <location>
        <begin position="1"/>
        <end position="22"/>
    </location>
</feature>
<evidence type="ECO:0008006" key="4">
    <source>
        <dbReference type="Google" id="ProtNLM"/>
    </source>
</evidence>
<dbReference type="Proteomes" id="UP000294003">
    <property type="component" value="Unassembled WGS sequence"/>
</dbReference>
<accession>A0ABY0GVF9</accession>